<organism evidence="3 4">
    <name type="scientific">Lolium multiflorum</name>
    <name type="common">Italian ryegrass</name>
    <name type="synonym">Lolium perenne subsp. multiflorum</name>
    <dbReference type="NCBI Taxonomy" id="4521"/>
    <lineage>
        <taxon>Eukaryota</taxon>
        <taxon>Viridiplantae</taxon>
        <taxon>Streptophyta</taxon>
        <taxon>Embryophyta</taxon>
        <taxon>Tracheophyta</taxon>
        <taxon>Spermatophyta</taxon>
        <taxon>Magnoliopsida</taxon>
        <taxon>Liliopsida</taxon>
        <taxon>Poales</taxon>
        <taxon>Poaceae</taxon>
        <taxon>BOP clade</taxon>
        <taxon>Pooideae</taxon>
        <taxon>Poodae</taxon>
        <taxon>Poeae</taxon>
        <taxon>Poeae Chloroplast Group 2 (Poeae type)</taxon>
        <taxon>Loliodinae</taxon>
        <taxon>Loliinae</taxon>
        <taxon>Lolium</taxon>
    </lineage>
</organism>
<keyword evidence="4" id="KW-1185">Reference proteome</keyword>
<dbReference type="EMBL" id="JAUUTY010000006">
    <property type="protein sequence ID" value="KAK1621200.1"/>
    <property type="molecule type" value="Genomic_DNA"/>
</dbReference>
<name>A0AAD8VXU8_LOLMU</name>
<evidence type="ECO:0000259" key="2">
    <source>
        <dbReference type="Pfam" id="PF12274"/>
    </source>
</evidence>
<dbReference type="AlphaFoldDB" id="A0AAD8VXU8"/>
<comment type="caution">
    <text evidence="3">The sequence shown here is derived from an EMBL/GenBank/DDBJ whole genome shotgun (WGS) entry which is preliminary data.</text>
</comment>
<reference evidence="3" key="1">
    <citation type="submission" date="2023-07" db="EMBL/GenBank/DDBJ databases">
        <title>A chromosome-level genome assembly of Lolium multiflorum.</title>
        <authorList>
            <person name="Chen Y."/>
            <person name="Copetti D."/>
            <person name="Kolliker R."/>
            <person name="Studer B."/>
        </authorList>
    </citation>
    <scope>NUCLEOTIDE SEQUENCE</scope>
    <source>
        <strain evidence="3">02402/16</strain>
        <tissue evidence="3">Leaf</tissue>
    </source>
</reference>
<proteinExistence type="predicted"/>
<dbReference type="InterPro" id="IPR022059">
    <property type="entry name" value="DUF3615"/>
</dbReference>
<feature type="domain" description="DUF3615" evidence="2">
    <location>
        <begin position="151"/>
        <end position="246"/>
    </location>
</feature>
<evidence type="ECO:0000313" key="3">
    <source>
        <dbReference type="EMBL" id="KAK1621200.1"/>
    </source>
</evidence>
<dbReference type="PANTHER" id="PTHR34710:SF15">
    <property type="entry name" value="OS03G0834100 PROTEIN"/>
    <property type="match status" value="1"/>
</dbReference>
<sequence>MTGLHGKRATGKSRRSIPLRRSRPKAAAAPPPPARRTKRRLLCGERGPEDATPAPPLPKRSRSLPASSDQGPTDVAVAPPPAPRAKAPAPLPKRDESSISAGWPPTTAYVLRNRRVPARYEEREELKHDPSCSSRIKAKQDELWQAPACARVALEQYNNMNQGDEHELVKAVDVHSFVCCGMWLHANFLARRKGAKNCVDLVPKYFFAELNLDGFGLLCASCVKIDSVESKNLGGCGECPGKIRHPAHGTYLGAQTCHEPAAGGGLEVAFSF</sequence>
<protein>
    <recommendedName>
        <fullName evidence="2">DUF3615 domain-containing protein</fullName>
    </recommendedName>
</protein>
<gene>
    <name evidence="3" type="ORF">QYE76_026717</name>
</gene>
<feature type="compositionally biased region" description="Basic residues" evidence="1">
    <location>
        <begin position="1"/>
        <end position="24"/>
    </location>
</feature>
<accession>A0AAD8VXU8</accession>
<evidence type="ECO:0000313" key="4">
    <source>
        <dbReference type="Proteomes" id="UP001231189"/>
    </source>
</evidence>
<dbReference type="Proteomes" id="UP001231189">
    <property type="component" value="Unassembled WGS sequence"/>
</dbReference>
<dbReference type="PANTHER" id="PTHR34710">
    <property type="entry name" value="OS03G0834100 PROTEIN"/>
    <property type="match status" value="1"/>
</dbReference>
<feature type="region of interest" description="Disordered" evidence="1">
    <location>
        <begin position="1"/>
        <end position="102"/>
    </location>
</feature>
<dbReference type="Pfam" id="PF12274">
    <property type="entry name" value="DUF3615"/>
    <property type="match status" value="1"/>
</dbReference>
<evidence type="ECO:0000256" key="1">
    <source>
        <dbReference type="SAM" id="MobiDB-lite"/>
    </source>
</evidence>